<keyword evidence="3 5" id="KW-0460">Magnesium</keyword>
<dbReference type="GO" id="GO:0008816">
    <property type="term" value="F:citryl-CoA lyase activity"/>
    <property type="evidence" value="ECO:0007669"/>
    <property type="project" value="UniProtKB-EC"/>
</dbReference>
<keyword evidence="2 5" id="KW-0479">Metal-binding</keyword>
<evidence type="ECO:0000313" key="8">
    <source>
        <dbReference type="Proteomes" id="UP000005868"/>
    </source>
</evidence>
<evidence type="ECO:0000256" key="1">
    <source>
        <dbReference type="ARBA" id="ARBA00001946"/>
    </source>
</evidence>
<dbReference type="InterPro" id="IPR040442">
    <property type="entry name" value="Pyrv_kinase-like_dom_sf"/>
</dbReference>
<evidence type="ECO:0000259" key="6">
    <source>
        <dbReference type="Pfam" id="PF03328"/>
    </source>
</evidence>
<dbReference type="Proteomes" id="UP000005868">
    <property type="component" value="Chromosome"/>
</dbReference>
<dbReference type="GO" id="GO:0000287">
    <property type="term" value="F:magnesium ion binding"/>
    <property type="evidence" value="ECO:0007669"/>
    <property type="project" value="TreeGrafter"/>
</dbReference>
<feature type="binding site" evidence="4">
    <location>
        <position position="132"/>
    </location>
    <ligand>
        <name>substrate</name>
    </ligand>
</feature>
<evidence type="ECO:0000256" key="5">
    <source>
        <dbReference type="PIRSR" id="PIRSR015582-2"/>
    </source>
</evidence>
<dbReference type="KEGG" id="tli:Tlie_1680"/>
<evidence type="ECO:0000256" key="3">
    <source>
        <dbReference type="ARBA" id="ARBA00022842"/>
    </source>
</evidence>
<dbReference type="AlphaFoldDB" id="G7V871"/>
<keyword evidence="7" id="KW-0456">Lyase</keyword>
<sequence>MKGARIYRSALYIPGNNPGMIQHCPYFGADSVILDLEDAVATTEKDAARKLVSLFLEALDFSDTGVAVRVNGAHTPYFEKDLWAVVPKAPDALRIPKCESPQDIKAADDMITEIEIQCGIPKGKVKIHAMIESALGVERAYEIAQASSRVEALTLGGQDLLADYGVQKTKEGHELFYPRTRVVSAAKASGLLAFDTVWADISDLEGLKKESKMICELGFTGKAAIHPSQVPIIHDAFKPDCKEVQKARRIVESSKRALSLGIGVFSVDGRMVDAPVIKRAEHLLKLAELYPEFRSNESQGGRCDRV</sequence>
<dbReference type="GO" id="GO:0006107">
    <property type="term" value="P:oxaloacetate metabolic process"/>
    <property type="evidence" value="ECO:0007669"/>
    <property type="project" value="TreeGrafter"/>
</dbReference>
<reference evidence="7 8" key="2">
    <citation type="journal article" date="2012" name="Stand. Genomic Sci.">
        <title>Genome sequence of the moderately thermophilic, amino-acid-degrading and sulfur-reducing bacterium Thermovirga lienii type strain (Cas60314(T)).</title>
        <authorList>
            <person name="Goker M."/>
            <person name="Saunders E."/>
            <person name="Lapidus A."/>
            <person name="Nolan M."/>
            <person name="Lucas S."/>
            <person name="Hammon N."/>
            <person name="Deshpande S."/>
            <person name="Cheng J.F."/>
            <person name="Han C."/>
            <person name="Tapia R."/>
            <person name="Goodwin L.A."/>
            <person name="Pitluck S."/>
            <person name="Liolios K."/>
            <person name="Mavromatis K."/>
            <person name="Pagani I."/>
            <person name="Ivanova N."/>
            <person name="Mikhailova N."/>
            <person name="Pati A."/>
            <person name="Chen A."/>
            <person name="Palaniappan K."/>
            <person name="Land M."/>
            <person name="Chang Y.J."/>
            <person name="Jeffries C.D."/>
            <person name="Brambilla E.M."/>
            <person name="Rohde M."/>
            <person name="Spring S."/>
            <person name="Detter J.C."/>
            <person name="Woyke T."/>
            <person name="Bristow J."/>
            <person name="Eisen J.A."/>
            <person name="Markowitz V."/>
            <person name="Hugenholtz P."/>
            <person name="Kyrpides N.C."/>
            <person name="Klenk H.P."/>
        </authorList>
    </citation>
    <scope>NUCLEOTIDE SEQUENCE [LARGE SCALE GENOMIC DNA]</scope>
    <source>
        <strain evidence="8">ATCC BAA-1197 / DSM 17291 / Cas60314</strain>
    </source>
</reference>
<dbReference type="OrthoDB" id="9786940at2"/>
<dbReference type="STRING" id="580340.Tlie_1680"/>
<evidence type="ECO:0000256" key="2">
    <source>
        <dbReference type="ARBA" id="ARBA00022723"/>
    </source>
</evidence>
<dbReference type="EMBL" id="CP003096">
    <property type="protein sequence ID" value="AER67402.1"/>
    <property type="molecule type" value="Genomic_DNA"/>
</dbReference>
<comment type="cofactor">
    <cofactor evidence="1">
        <name>Mg(2+)</name>
        <dbReference type="ChEBI" id="CHEBI:18420"/>
    </cofactor>
</comment>
<keyword evidence="8" id="KW-1185">Reference proteome</keyword>
<feature type="binding site" evidence="5">
    <location>
        <position position="132"/>
    </location>
    <ligand>
        <name>Mg(2+)</name>
        <dbReference type="ChEBI" id="CHEBI:18420"/>
    </ligand>
</feature>
<feature type="domain" description="HpcH/HpaI aldolase/citrate lyase" evidence="6">
    <location>
        <begin position="8"/>
        <end position="227"/>
    </location>
</feature>
<evidence type="ECO:0000256" key="4">
    <source>
        <dbReference type="PIRSR" id="PIRSR015582-1"/>
    </source>
</evidence>
<reference evidence="8" key="1">
    <citation type="submission" date="2011-10" db="EMBL/GenBank/DDBJ databases">
        <title>The complete genome of chromosome of Thermovirga lienii DSM 17291.</title>
        <authorList>
            <consortium name="US DOE Joint Genome Institute (JGI-PGF)"/>
            <person name="Lucas S."/>
            <person name="Copeland A."/>
            <person name="Lapidus A."/>
            <person name="Glavina del Rio T."/>
            <person name="Dalin E."/>
            <person name="Tice H."/>
            <person name="Bruce D."/>
            <person name="Goodwin L."/>
            <person name="Pitluck S."/>
            <person name="Peters L."/>
            <person name="Mikhailova N."/>
            <person name="Saunders E."/>
            <person name="Kyrpides N."/>
            <person name="Mavromatis K."/>
            <person name="Ivanova N."/>
            <person name="Last F.I."/>
            <person name="Brettin T."/>
            <person name="Detter J.C."/>
            <person name="Han C."/>
            <person name="Larimer F."/>
            <person name="Land M."/>
            <person name="Hauser L."/>
            <person name="Markowitz V."/>
            <person name="Cheng J.-F."/>
            <person name="Hugenholtz P."/>
            <person name="Woyke T."/>
            <person name="Wu D."/>
            <person name="Spring S."/>
            <person name="Schroeder M."/>
            <person name="Brambilla E.-M."/>
            <person name="Klenk H.-P."/>
            <person name="Eisen J.A."/>
        </authorList>
    </citation>
    <scope>NUCLEOTIDE SEQUENCE [LARGE SCALE GENOMIC DNA]</scope>
    <source>
        <strain evidence="8">ATCC BAA-1197 / DSM 17291 / Cas60314</strain>
    </source>
</reference>
<dbReference type="EC" id="4.1.3.34" evidence="7"/>
<dbReference type="Gene3D" id="3.20.20.60">
    <property type="entry name" value="Phosphoenolpyruvate-binding domains"/>
    <property type="match status" value="1"/>
</dbReference>
<dbReference type="InterPro" id="IPR015813">
    <property type="entry name" value="Pyrv/PenolPyrv_kinase-like_dom"/>
</dbReference>
<accession>G7V871</accession>
<proteinExistence type="predicted"/>
<dbReference type="HOGENOM" id="CLU_044864_0_0_0"/>
<dbReference type="PANTHER" id="PTHR32308:SF10">
    <property type="entry name" value="CITRATE LYASE SUBUNIT BETA"/>
    <property type="match status" value="1"/>
</dbReference>
<name>G7V871_THELD</name>
<organism evidence="7 8">
    <name type="scientific">Thermovirga lienii (strain ATCC BAA-1197 / DSM 17291 / Cas60314)</name>
    <dbReference type="NCBI Taxonomy" id="580340"/>
    <lineage>
        <taxon>Bacteria</taxon>
        <taxon>Thermotogati</taxon>
        <taxon>Synergistota</taxon>
        <taxon>Synergistia</taxon>
        <taxon>Synergistales</taxon>
        <taxon>Thermovirgaceae</taxon>
        <taxon>Thermovirga</taxon>
    </lineage>
</organism>
<dbReference type="Pfam" id="PF03328">
    <property type="entry name" value="HpcH_HpaI"/>
    <property type="match status" value="1"/>
</dbReference>
<protein>
    <submittedName>
        <fullName evidence="7">Citryl-CoA lyase</fullName>
        <ecNumber evidence="7">4.1.3.34</ecNumber>
    </submittedName>
</protein>
<dbReference type="eggNOG" id="COG2301">
    <property type="taxonomic scope" value="Bacteria"/>
</dbReference>
<dbReference type="PIRSF" id="PIRSF015582">
    <property type="entry name" value="Cit_lyase_B"/>
    <property type="match status" value="1"/>
</dbReference>
<dbReference type="InterPro" id="IPR011206">
    <property type="entry name" value="Citrate_lyase_beta/mcl1/mcl2"/>
</dbReference>
<feature type="binding site" evidence="5">
    <location>
        <position position="159"/>
    </location>
    <ligand>
        <name>Mg(2+)</name>
        <dbReference type="ChEBI" id="CHEBI:18420"/>
    </ligand>
</feature>
<dbReference type="SUPFAM" id="SSF51621">
    <property type="entry name" value="Phosphoenolpyruvate/pyruvate domain"/>
    <property type="match status" value="1"/>
</dbReference>
<evidence type="ECO:0000313" key="7">
    <source>
        <dbReference type="EMBL" id="AER67402.1"/>
    </source>
</evidence>
<dbReference type="PANTHER" id="PTHR32308">
    <property type="entry name" value="LYASE BETA SUBUNIT, PUTATIVE (AFU_ORTHOLOGUE AFUA_4G13030)-RELATED"/>
    <property type="match status" value="1"/>
</dbReference>
<dbReference type="InterPro" id="IPR005000">
    <property type="entry name" value="Aldolase/citrate-lyase_domain"/>
</dbReference>
<gene>
    <name evidence="7" type="ordered locus">Tlie_1680</name>
</gene>
<feature type="binding site" evidence="4">
    <location>
        <position position="69"/>
    </location>
    <ligand>
        <name>substrate</name>
    </ligand>
</feature>